<dbReference type="PANTHER" id="PTHR47152:SF4">
    <property type="entry name" value="SLR0445 PROTEIN"/>
    <property type="match status" value="1"/>
</dbReference>
<dbReference type="Pfam" id="PF05685">
    <property type="entry name" value="Uma2"/>
    <property type="match status" value="1"/>
</dbReference>
<sequence>MRASRQVLAELIQDLEQETLDNLEREERFITSEVSWQQYEALLLKLEDNSYYRITYLDGVLEILSPSRRHEGVKKRIATLLEVYFEETDTEYFPLGSTTLRRQEQRGGTEPDESYCIGTEKEFPDLAVEVVFTSGGVDKLAVYKKLGVTEVWFWEKGLFSLHCLRGDKYEFISKSELLPDLNVALLAEYVQHPNPLFAVKEFRKQLRG</sequence>
<dbReference type="EMBL" id="CP003630">
    <property type="protein sequence ID" value="AFZ19514.1"/>
    <property type="molecule type" value="Genomic_DNA"/>
</dbReference>
<dbReference type="SUPFAM" id="SSF52980">
    <property type="entry name" value="Restriction endonuclease-like"/>
    <property type="match status" value="1"/>
</dbReference>
<dbReference type="CDD" id="cd06260">
    <property type="entry name" value="DUF820-like"/>
    <property type="match status" value="1"/>
</dbReference>
<dbReference type="InterPro" id="IPR011335">
    <property type="entry name" value="Restrct_endonuc-II-like"/>
</dbReference>
<feature type="domain" description="Putative restriction endonuclease" evidence="1">
    <location>
        <begin position="36"/>
        <end position="174"/>
    </location>
</feature>
<dbReference type="HOGENOM" id="CLU_098557_1_0_3"/>
<name>K9WIA6_9CYAN</name>
<dbReference type="OrthoDB" id="510891at2"/>
<dbReference type="STRING" id="1173027.Mic7113_3796"/>
<proteinExistence type="predicted"/>
<dbReference type="InterPro" id="IPR008538">
    <property type="entry name" value="Uma2"/>
</dbReference>
<dbReference type="Gene3D" id="3.90.1570.10">
    <property type="entry name" value="tt1808, chain A"/>
    <property type="match status" value="1"/>
</dbReference>
<evidence type="ECO:0000259" key="1">
    <source>
        <dbReference type="Pfam" id="PF05685"/>
    </source>
</evidence>
<dbReference type="PATRIC" id="fig|1173027.3.peg.4178"/>
<keyword evidence="3" id="KW-1185">Reference proteome</keyword>
<dbReference type="AlphaFoldDB" id="K9WIA6"/>
<dbReference type="eggNOG" id="COG4636">
    <property type="taxonomic scope" value="Bacteria"/>
</dbReference>
<accession>K9WIA6</accession>
<evidence type="ECO:0000313" key="3">
    <source>
        <dbReference type="Proteomes" id="UP000010471"/>
    </source>
</evidence>
<reference evidence="2 3" key="1">
    <citation type="submission" date="2012-06" db="EMBL/GenBank/DDBJ databases">
        <title>Finished chromosome of genome of Microcoleus sp. PCC 7113.</title>
        <authorList>
            <consortium name="US DOE Joint Genome Institute"/>
            <person name="Gugger M."/>
            <person name="Coursin T."/>
            <person name="Rippka R."/>
            <person name="Tandeau De Marsac N."/>
            <person name="Huntemann M."/>
            <person name="Wei C.-L."/>
            <person name="Han J."/>
            <person name="Detter J.C."/>
            <person name="Han C."/>
            <person name="Tapia R."/>
            <person name="Chen A."/>
            <person name="Kyrpides N."/>
            <person name="Mavromatis K."/>
            <person name="Markowitz V."/>
            <person name="Szeto E."/>
            <person name="Ivanova N."/>
            <person name="Pagani I."/>
            <person name="Pati A."/>
            <person name="Goodwin L."/>
            <person name="Nordberg H.P."/>
            <person name="Cantor M.N."/>
            <person name="Hua S.X."/>
            <person name="Woyke T."/>
            <person name="Kerfeld C.A."/>
        </authorList>
    </citation>
    <scope>NUCLEOTIDE SEQUENCE [LARGE SCALE GENOMIC DNA]</scope>
    <source>
        <strain evidence="2 3">PCC 7113</strain>
    </source>
</reference>
<gene>
    <name evidence="2" type="ORF">Mic7113_3796</name>
</gene>
<protein>
    <recommendedName>
        <fullName evidence="1">Putative restriction endonuclease domain-containing protein</fullName>
    </recommendedName>
</protein>
<dbReference type="RefSeq" id="WP_015183655.1">
    <property type="nucleotide sequence ID" value="NC_019738.1"/>
</dbReference>
<dbReference type="PANTHER" id="PTHR47152">
    <property type="entry name" value="SLR2084 PROTEIN-RELATED"/>
    <property type="match status" value="1"/>
</dbReference>
<dbReference type="InterPro" id="IPR012296">
    <property type="entry name" value="Nuclease_put_TT1808"/>
</dbReference>
<organism evidence="2 3">
    <name type="scientific">Allocoleopsis franciscana PCC 7113</name>
    <dbReference type="NCBI Taxonomy" id="1173027"/>
    <lineage>
        <taxon>Bacteria</taxon>
        <taxon>Bacillati</taxon>
        <taxon>Cyanobacteriota</taxon>
        <taxon>Cyanophyceae</taxon>
        <taxon>Coleofasciculales</taxon>
        <taxon>Coleofasciculaceae</taxon>
        <taxon>Allocoleopsis</taxon>
        <taxon>Allocoleopsis franciscana</taxon>
    </lineage>
</organism>
<evidence type="ECO:0000313" key="2">
    <source>
        <dbReference type="EMBL" id="AFZ19514.1"/>
    </source>
</evidence>
<dbReference type="Proteomes" id="UP000010471">
    <property type="component" value="Chromosome"/>
</dbReference>
<dbReference type="KEGG" id="mic:Mic7113_3796"/>